<dbReference type="InterPro" id="IPR003660">
    <property type="entry name" value="HAMP_dom"/>
</dbReference>
<evidence type="ECO:0000256" key="3">
    <source>
        <dbReference type="ARBA" id="ARBA00012438"/>
    </source>
</evidence>
<dbReference type="GO" id="GO:0000155">
    <property type="term" value="F:phosphorelay sensor kinase activity"/>
    <property type="evidence" value="ECO:0007669"/>
    <property type="project" value="InterPro"/>
</dbReference>
<name>A0A6M4H109_9PROT</name>
<keyword evidence="4" id="KW-0597">Phosphoprotein</keyword>
<dbReference type="Gene3D" id="3.30.565.10">
    <property type="entry name" value="Histidine kinase-like ATPase, C-terminal domain"/>
    <property type="match status" value="1"/>
</dbReference>
<keyword evidence="6 12" id="KW-0812">Transmembrane</keyword>
<dbReference type="InterPro" id="IPR036890">
    <property type="entry name" value="HATPase_C_sf"/>
</dbReference>
<protein>
    <recommendedName>
        <fullName evidence="3">histidine kinase</fullName>
        <ecNumber evidence="3">2.7.13.3</ecNumber>
    </recommendedName>
</protein>
<evidence type="ECO:0000256" key="6">
    <source>
        <dbReference type="ARBA" id="ARBA00022692"/>
    </source>
</evidence>
<evidence type="ECO:0000256" key="10">
    <source>
        <dbReference type="ARBA" id="ARBA00023136"/>
    </source>
</evidence>
<dbReference type="SMART" id="SM00388">
    <property type="entry name" value="HisKA"/>
    <property type="match status" value="1"/>
</dbReference>
<keyword evidence="16" id="KW-1185">Reference proteome</keyword>
<keyword evidence="10 12" id="KW-0472">Membrane</keyword>
<dbReference type="InterPro" id="IPR005467">
    <property type="entry name" value="His_kinase_dom"/>
</dbReference>
<comment type="subcellular location">
    <subcellularLocation>
        <location evidence="2">Membrane</location>
    </subcellularLocation>
</comment>
<dbReference type="SUPFAM" id="SSF47384">
    <property type="entry name" value="Homodimeric domain of signal transducing histidine kinase"/>
    <property type="match status" value="1"/>
</dbReference>
<feature type="domain" description="Histidine kinase" evidence="13">
    <location>
        <begin position="294"/>
        <end position="511"/>
    </location>
</feature>
<dbReference type="SMART" id="SM00387">
    <property type="entry name" value="HATPase_c"/>
    <property type="match status" value="1"/>
</dbReference>
<keyword evidence="8 12" id="KW-1133">Transmembrane helix</keyword>
<evidence type="ECO:0000256" key="4">
    <source>
        <dbReference type="ARBA" id="ARBA00022553"/>
    </source>
</evidence>
<feature type="transmembrane region" description="Helical" evidence="12">
    <location>
        <begin position="12"/>
        <end position="34"/>
    </location>
</feature>
<feature type="compositionally biased region" description="Pro residues" evidence="11">
    <location>
        <begin position="143"/>
        <end position="152"/>
    </location>
</feature>
<feature type="compositionally biased region" description="Basic and acidic residues" evidence="11">
    <location>
        <begin position="86"/>
        <end position="100"/>
    </location>
</feature>
<dbReference type="PANTHER" id="PTHR45436:SF5">
    <property type="entry name" value="SENSOR HISTIDINE KINASE TRCS"/>
    <property type="match status" value="1"/>
</dbReference>
<evidence type="ECO:0000256" key="11">
    <source>
        <dbReference type="SAM" id="MobiDB-lite"/>
    </source>
</evidence>
<dbReference type="KEGG" id="uru:DSM104443_04126"/>
<dbReference type="EC" id="2.7.13.3" evidence="3"/>
<dbReference type="CDD" id="cd06225">
    <property type="entry name" value="HAMP"/>
    <property type="match status" value="1"/>
</dbReference>
<evidence type="ECO:0000256" key="5">
    <source>
        <dbReference type="ARBA" id="ARBA00022679"/>
    </source>
</evidence>
<dbReference type="Proteomes" id="UP000501534">
    <property type="component" value="Chromosome"/>
</dbReference>
<evidence type="ECO:0000259" key="14">
    <source>
        <dbReference type="PROSITE" id="PS50885"/>
    </source>
</evidence>
<dbReference type="PROSITE" id="PS50885">
    <property type="entry name" value="HAMP"/>
    <property type="match status" value="1"/>
</dbReference>
<dbReference type="InterPro" id="IPR003594">
    <property type="entry name" value="HATPase_dom"/>
</dbReference>
<dbReference type="InterPro" id="IPR036097">
    <property type="entry name" value="HisK_dim/P_sf"/>
</dbReference>
<dbReference type="GO" id="GO:0005886">
    <property type="term" value="C:plasma membrane"/>
    <property type="evidence" value="ECO:0007669"/>
    <property type="project" value="TreeGrafter"/>
</dbReference>
<proteinExistence type="predicted"/>
<feature type="domain" description="HAMP" evidence="14">
    <location>
        <begin position="234"/>
        <end position="286"/>
    </location>
</feature>
<evidence type="ECO:0000256" key="7">
    <source>
        <dbReference type="ARBA" id="ARBA00022777"/>
    </source>
</evidence>
<dbReference type="AlphaFoldDB" id="A0A6M4H109"/>
<evidence type="ECO:0000256" key="2">
    <source>
        <dbReference type="ARBA" id="ARBA00004370"/>
    </source>
</evidence>
<gene>
    <name evidence="15" type="primary">baeS</name>
    <name evidence="15" type="ORF">DSM104443_04126</name>
</gene>
<dbReference type="PROSITE" id="PS50109">
    <property type="entry name" value="HIS_KIN"/>
    <property type="match status" value="1"/>
</dbReference>
<dbReference type="RefSeq" id="WP_171095761.1">
    <property type="nucleotide sequence ID" value="NZ_CP053069.1"/>
</dbReference>
<evidence type="ECO:0000313" key="16">
    <source>
        <dbReference type="Proteomes" id="UP000501534"/>
    </source>
</evidence>
<keyword evidence="9" id="KW-0902">Two-component regulatory system</keyword>
<dbReference type="Gene3D" id="1.10.287.130">
    <property type="match status" value="1"/>
</dbReference>
<accession>A0A6M4H109</accession>
<evidence type="ECO:0000313" key="15">
    <source>
        <dbReference type="EMBL" id="QJR13032.1"/>
    </source>
</evidence>
<dbReference type="InterPro" id="IPR004358">
    <property type="entry name" value="Sig_transdc_His_kin-like_C"/>
</dbReference>
<dbReference type="Gene3D" id="6.10.340.10">
    <property type="match status" value="1"/>
</dbReference>
<evidence type="ECO:0000259" key="13">
    <source>
        <dbReference type="PROSITE" id="PS50109"/>
    </source>
</evidence>
<evidence type="ECO:0000256" key="8">
    <source>
        <dbReference type="ARBA" id="ARBA00022989"/>
    </source>
</evidence>
<dbReference type="FunFam" id="1.10.287.130:FF:000001">
    <property type="entry name" value="Two-component sensor histidine kinase"/>
    <property type="match status" value="1"/>
</dbReference>
<dbReference type="Pfam" id="PF00672">
    <property type="entry name" value="HAMP"/>
    <property type="match status" value="1"/>
</dbReference>
<dbReference type="SUPFAM" id="SSF55874">
    <property type="entry name" value="ATPase domain of HSP90 chaperone/DNA topoisomerase II/histidine kinase"/>
    <property type="match status" value="1"/>
</dbReference>
<evidence type="ECO:0000256" key="1">
    <source>
        <dbReference type="ARBA" id="ARBA00000085"/>
    </source>
</evidence>
<reference evidence="15 16" key="1">
    <citation type="submission" date="2020-04" db="EMBL/GenBank/DDBJ databases">
        <title>Usitatibacter rugosus gen. nov., sp. nov. and Usitatibacter palustris sp. nov., novel members of Usitatibacteraceae fam. nov. within the order Nitrosomonadales isolated from soil.</title>
        <authorList>
            <person name="Huber K.J."/>
            <person name="Neumann-Schaal M."/>
            <person name="Geppert A."/>
            <person name="Luckner M."/>
            <person name="Wanner G."/>
            <person name="Overmann J."/>
        </authorList>
    </citation>
    <scope>NUCLEOTIDE SEQUENCE [LARGE SCALE GENOMIC DNA]</scope>
    <source>
        <strain evidence="15 16">0125_3</strain>
    </source>
</reference>
<keyword evidence="7 15" id="KW-0418">Kinase</keyword>
<feature type="transmembrane region" description="Helical" evidence="12">
    <location>
        <begin position="213"/>
        <end position="233"/>
    </location>
</feature>
<dbReference type="InterPro" id="IPR050428">
    <property type="entry name" value="TCS_sensor_his_kinase"/>
</dbReference>
<feature type="region of interest" description="Disordered" evidence="11">
    <location>
        <begin position="86"/>
        <end position="152"/>
    </location>
</feature>
<dbReference type="PRINTS" id="PR00344">
    <property type="entry name" value="BCTRLSENSOR"/>
</dbReference>
<dbReference type="Pfam" id="PF00512">
    <property type="entry name" value="HisKA"/>
    <property type="match status" value="1"/>
</dbReference>
<evidence type="ECO:0000256" key="9">
    <source>
        <dbReference type="ARBA" id="ARBA00023012"/>
    </source>
</evidence>
<dbReference type="SUPFAM" id="SSF158472">
    <property type="entry name" value="HAMP domain-like"/>
    <property type="match status" value="1"/>
</dbReference>
<dbReference type="PANTHER" id="PTHR45436">
    <property type="entry name" value="SENSOR HISTIDINE KINASE YKOH"/>
    <property type="match status" value="1"/>
</dbReference>
<sequence>MRFSPGITAKLFAAFLVTNIVTAVVVGWGVRAAFDTGFEAYVKEREESRLNRLAAVLSTAYTEAGSWDFLRGNESLWLDLNRSVRPEPRGFRTSPREPMRGGEFGRGPAPGDFTKGPGEFGRGPPPGEPGKVQPSPREGFGMGPPPGREFGPPPAVVLDEAGRVVAGRSNPGEELMRRPVVSGGHRVGWIAAPMRETAFDFADRRFRDQQWRAGWIVALVAVALSAIVAAFLARGLLFPVKRIAAATRKLADGDYATRVEATSSDELGQLVEDFNRLGNALEKHEAARRNFMADVSHELRTPIAVLRGELEAIEDGVRKASPENMASLKAEVARLARLVDDIHDLSLADVGGLAYRFEAVDLGRIVLDTLEHAAARIEARGLDVAVDVRTPDGMLAVRGDAQRLGQLVANLLENTLRYTDERGQLRIGLRIEGREAVLEWSDSEPGVPPEALPRLFERLFRVETSRNRTHGGSGLGLAIVKGIVEAHGGTVSARASELGGLRIEARLPRGEAA</sequence>
<dbReference type="SMART" id="SM00304">
    <property type="entry name" value="HAMP"/>
    <property type="match status" value="1"/>
</dbReference>
<dbReference type="CDD" id="cd00082">
    <property type="entry name" value="HisKA"/>
    <property type="match status" value="1"/>
</dbReference>
<dbReference type="Pfam" id="PF02518">
    <property type="entry name" value="HATPase_c"/>
    <property type="match status" value="1"/>
</dbReference>
<organism evidence="15 16">
    <name type="scientific">Usitatibacter rugosus</name>
    <dbReference type="NCBI Taxonomy" id="2732067"/>
    <lineage>
        <taxon>Bacteria</taxon>
        <taxon>Pseudomonadati</taxon>
        <taxon>Pseudomonadota</taxon>
        <taxon>Betaproteobacteria</taxon>
        <taxon>Nitrosomonadales</taxon>
        <taxon>Usitatibacteraceae</taxon>
        <taxon>Usitatibacter</taxon>
    </lineage>
</organism>
<dbReference type="EMBL" id="CP053069">
    <property type="protein sequence ID" value="QJR13032.1"/>
    <property type="molecule type" value="Genomic_DNA"/>
</dbReference>
<keyword evidence="5 15" id="KW-0808">Transferase</keyword>
<comment type="catalytic activity">
    <reaction evidence="1">
        <text>ATP + protein L-histidine = ADP + protein N-phospho-L-histidine.</text>
        <dbReference type="EC" id="2.7.13.3"/>
    </reaction>
</comment>
<dbReference type="InterPro" id="IPR003661">
    <property type="entry name" value="HisK_dim/P_dom"/>
</dbReference>
<evidence type="ECO:0000256" key="12">
    <source>
        <dbReference type="SAM" id="Phobius"/>
    </source>
</evidence>